<dbReference type="GO" id="GO:0003677">
    <property type="term" value="F:DNA binding"/>
    <property type="evidence" value="ECO:0007669"/>
    <property type="project" value="UniProtKB-KW"/>
</dbReference>
<keyword evidence="3" id="KW-0238">DNA-binding</keyword>
<dbReference type="OrthoDB" id="125347at2759"/>
<feature type="domain" description="HTH CENPB-type" evidence="6">
    <location>
        <begin position="190"/>
        <end position="269"/>
    </location>
</feature>
<dbReference type="SMART" id="SM00674">
    <property type="entry name" value="CENPB"/>
    <property type="match status" value="1"/>
</dbReference>
<comment type="similarity">
    <text evidence="2">Belongs to the tigger transposable element derived protein family.</text>
</comment>
<dbReference type="InterPro" id="IPR006600">
    <property type="entry name" value="HTH_CenpB_DNA-bd_dom"/>
</dbReference>
<dbReference type="Pfam" id="PF04218">
    <property type="entry name" value="CENP-B_N"/>
    <property type="match status" value="1"/>
</dbReference>
<dbReference type="Pfam" id="PF03184">
    <property type="entry name" value="DDE_1"/>
    <property type="match status" value="1"/>
</dbReference>
<evidence type="ECO:0000256" key="3">
    <source>
        <dbReference type="ARBA" id="ARBA00023125"/>
    </source>
</evidence>
<evidence type="ECO:0000313" key="7">
    <source>
        <dbReference type="EMBL" id="PNF34383.1"/>
    </source>
</evidence>
<dbReference type="InterPro" id="IPR007889">
    <property type="entry name" value="HTH_Psq"/>
</dbReference>
<dbReference type="Gene3D" id="1.10.10.60">
    <property type="entry name" value="Homeodomain-like"/>
    <property type="match status" value="1"/>
</dbReference>
<reference evidence="7 8" key="1">
    <citation type="submission" date="2017-12" db="EMBL/GenBank/DDBJ databases">
        <title>Hemimetabolous genomes reveal molecular basis of termite eusociality.</title>
        <authorList>
            <person name="Harrison M.C."/>
            <person name="Jongepier E."/>
            <person name="Robertson H.M."/>
            <person name="Arning N."/>
            <person name="Bitard-Feildel T."/>
            <person name="Chao H."/>
            <person name="Childers C.P."/>
            <person name="Dinh H."/>
            <person name="Doddapaneni H."/>
            <person name="Dugan S."/>
            <person name="Gowin J."/>
            <person name="Greiner C."/>
            <person name="Han Y."/>
            <person name="Hu H."/>
            <person name="Hughes D.S.T."/>
            <person name="Huylmans A.-K."/>
            <person name="Kemena C."/>
            <person name="Kremer L.P.M."/>
            <person name="Lee S.L."/>
            <person name="Lopez-Ezquerra A."/>
            <person name="Mallet L."/>
            <person name="Monroy-Kuhn J.M."/>
            <person name="Moser A."/>
            <person name="Murali S.C."/>
            <person name="Muzny D.M."/>
            <person name="Otani S."/>
            <person name="Piulachs M.-D."/>
            <person name="Poelchau M."/>
            <person name="Qu J."/>
            <person name="Schaub F."/>
            <person name="Wada-Katsumata A."/>
            <person name="Worley K.C."/>
            <person name="Xie Q."/>
            <person name="Ylla G."/>
            <person name="Poulsen M."/>
            <person name="Gibbs R.A."/>
            <person name="Schal C."/>
            <person name="Richards S."/>
            <person name="Belles X."/>
            <person name="Korb J."/>
            <person name="Bornberg-Bauer E."/>
        </authorList>
    </citation>
    <scope>NUCLEOTIDE SEQUENCE [LARGE SCALE GENOMIC DNA]</scope>
    <source>
        <tissue evidence="7">Whole body</tissue>
    </source>
</reference>
<dbReference type="GO" id="GO:0005634">
    <property type="term" value="C:nucleus"/>
    <property type="evidence" value="ECO:0007669"/>
    <property type="project" value="UniProtKB-SubCell"/>
</dbReference>
<dbReference type="InterPro" id="IPR036388">
    <property type="entry name" value="WH-like_DNA-bd_sf"/>
</dbReference>
<dbReference type="Pfam" id="PF03221">
    <property type="entry name" value="HTH_Tnp_Tc5"/>
    <property type="match status" value="1"/>
</dbReference>
<organism evidence="7 8">
    <name type="scientific">Cryptotermes secundus</name>
    <dbReference type="NCBI Taxonomy" id="105785"/>
    <lineage>
        <taxon>Eukaryota</taxon>
        <taxon>Metazoa</taxon>
        <taxon>Ecdysozoa</taxon>
        <taxon>Arthropoda</taxon>
        <taxon>Hexapoda</taxon>
        <taxon>Insecta</taxon>
        <taxon>Pterygota</taxon>
        <taxon>Neoptera</taxon>
        <taxon>Polyneoptera</taxon>
        <taxon>Dictyoptera</taxon>
        <taxon>Blattodea</taxon>
        <taxon>Blattoidea</taxon>
        <taxon>Termitoidae</taxon>
        <taxon>Kalotermitidae</taxon>
        <taxon>Cryptotermitinae</taxon>
        <taxon>Cryptotermes</taxon>
    </lineage>
</organism>
<dbReference type="PROSITE" id="PS51253">
    <property type="entry name" value="HTH_CENPB"/>
    <property type="match status" value="1"/>
</dbReference>
<dbReference type="SUPFAM" id="SSF46689">
    <property type="entry name" value="Homeodomain-like"/>
    <property type="match status" value="2"/>
</dbReference>
<evidence type="ECO:0000256" key="1">
    <source>
        <dbReference type="ARBA" id="ARBA00004123"/>
    </source>
</evidence>
<protein>
    <submittedName>
        <fullName evidence="7">Tigger transposable element-derived protein 1</fullName>
    </submittedName>
</protein>
<accession>A0A2J7R0M1</accession>
<dbReference type="PANTHER" id="PTHR19303">
    <property type="entry name" value="TRANSPOSON"/>
    <property type="match status" value="1"/>
</dbReference>
<dbReference type="STRING" id="105785.A0A2J7R0M1"/>
<evidence type="ECO:0000259" key="6">
    <source>
        <dbReference type="PROSITE" id="PS51253"/>
    </source>
</evidence>
<dbReference type="InParanoid" id="A0A2J7R0M1"/>
<dbReference type="AlphaFoldDB" id="A0A2J7R0M1"/>
<dbReference type="InterPro" id="IPR009057">
    <property type="entry name" value="Homeodomain-like_sf"/>
</dbReference>
<dbReference type="InterPro" id="IPR050863">
    <property type="entry name" value="CenT-Element_Derived"/>
</dbReference>
<feature type="coiled-coil region" evidence="5">
    <location>
        <begin position="88"/>
        <end position="115"/>
    </location>
</feature>
<comment type="subcellular location">
    <subcellularLocation>
        <location evidence="1">Nucleus</location>
    </subcellularLocation>
</comment>
<keyword evidence="4" id="KW-0539">Nucleus</keyword>
<evidence type="ECO:0000256" key="4">
    <source>
        <dbReference type="ARBA" id="ARBA00023242"/>
    </source>
</evidence>
<evidence type="ECO:0000256" key="2">
    <source>
        <dbReference type="ARBA" id="ARBA00010881"/>
    </source>
</evidence>
<comment type="caution">
    <text evidence="7">The sequence shown here is derived from an EMBL/GenBank/DDBJ whole genome shotgun (WGS) entry which is preliminary data.</text>
</comment>
<dbReference type="Proteomes" id="UP000235965">
    <property type="component" value="Unassembled WGS sequence"/>
</dbReference>
<evidence type="ECO:0000256" key="5">
    <source>
        <dbReference type="SAM" id="Coils"/>
    </source>
</evidence>
<sequence length="656" mass="75464">MQLVVLHHIMDAVKVERDSDIEKRSVCDMKDEEIQGYSLVKSEECMLGEIKEEPLSDNERESMVSLVEVQLTDKQEQTSDTFNFVTVKSEFQEELNDVTTVKEELNDEVNVEESKMSVDRHFMDAPLKRPRTVLTLDTKLSIIQRLENGETAASLGRLYHINESSVRTIKKNAERIRNSVAQSCSLTAKKTVRVRNPLLEKIEKMLAIWVEDQNKKKMVVNSRIIRMKALKLYEHLQEKHMGSSSAEPFAASKGWFDKFQKRQNLQNIKMKGDAGSGEDVAPYDFADEFKAVVRAKGYKPQQVFNLDETSLFWKRMPSSTFLSKEEKTAPGFKAAKDRLTVLLCGNAKGDFKCKPLLVYHSQTPRALKGVRFQNLPVHWRSNRKAWVTGKLFEDWFLNCFCVEVEQYCCKSGIAFKALLVLDNAPGHPAHLNDLHPNIRVMFLPPSSTSLMQPMNQGVLTIFKIYYMKLIFLQLLKASEGCGKQSVRDFWRSYNILHAIKNIRNAWNEVKDTLMNVVWKKLWKECVQDFRESVNPFSEASEIVGIGQKVPGEGFEDLTEADIIDLLQSHEEELSVEDLVELTQKEQEDQDVSMQEDKLTVKRLARFFTLANQLAQEAVDMDPDIERSLQFGRNLTSALATYREIYREKQHQSNSLH</sequence>
<keyword evidence="5" id="KW-0175">Coiled coil</keyword>
<dbReference type="PANTHER" id="PTHR19303:SF26">
    <property type="entry name" value="TIGGER TRANSPOSABLE ELEMENT-DERIVED PROTEIN 1"/>
    <property type="match status" value="1"/>
</dbReference>
<dbReference type="InterPro" id="IPR004875">
    <property type="entry name" value="DDE_SF_endonuclease_dom"/>
</dbReference>
<evidence type="ECO:0000313" key="8">
    <source>
        <dbReference type="Proteomes" id="UP000235965"/>
    </source>
</evidence>
<gene>
    <name evidence="7" type="ORF">B7P43_G14530</name>
</gene>
<name>A0A2J7R0M1_9NEOP</name>
<keyword evidence="8" id="KW-1185">Reference proteome</keyword>
<dbReference type="EMBL" id="NEVH01008227">
    <property type="protein sequence ID" value="PNF34383.1"/>
    <property type="molecule type" value="Genomic_DNA"/>
</dbReference>
<proteinExistence type="inferred from homology"/>
<dbReference type="Gene3D" id="1.10.10.10">
    <property type="entry name" value="Winged helix-like DNA-binding domain superfamily/Winged helix DNA-binding domain"/>
    <property type="match status" value="1"/>
</dbReference>